<gene>
    <name evidence="11" type="primary">Muc2l</name>
    <name evidence="11" type="ORF">SERLUN_R02566</name>
</gene>
<dbReference type="InterPro" id="IPR001007">
    <property type="entry name" value="VWF_dom"/>
</dbReference>
<dbReference type="PANTHER" id="PTHR11339">
    <property type="entry name" value="EXTRACELLULAR MATRIX GLYCOPROTEIN RELATED"/>
    <property type="match status" value="1"/>
</dbReference>
<keyword evidence="3" id="KW-0677">Repeat</keyword>
<feature type="domain" description="CTCK" evidence="8">
    <location>
        <begin position="825"/>
        <end position="921"/>
    </location>
</feature>
<dbReference type="SMART" id="SM00216">
    <property type="entry name" value="VWD"/>
    <property type="match status" value="1"/>
</dbReference>
<dbReference type="SUPFAM" id="SSF57567">
    <property type="entry name" value="Serine protease inhibitors"/>
    <property type="match status" value="1"/>
</dbReference>
<evidence type="ECO:0000256" key="4">
    <source>
        <dbReference type="ARBA" id="ARBA00023157"/>
    </source>
</evidence>
<dbReference type="Pfam" id="PF00007">
    <property type="entry name" value="Cys_knot"/>
    <property type="match status" value="1"/>
</dbReference>
<feature type="compositionally biased region" description="Low complexity" evidence="7">
    <location>
        <begin position="82"/>
        <end position="183"/>
    </location>
</feature>
<evidence type="ECO:0000259" key="9">
    <source>
        <dbReference type="PROSITE" id="PS50184"/>
    </source>
</evidence>
<evidence type="ECO:0000259" key="10">
    <source>
        <dbReference type="PROSITE" id="PS51233"/>
    </source>
</evidence>
<dbReference type="OrthoDB" id="10071893at2759"/>
<dbReference type="Gene3D" id="2.10.90.10">
    <property type="entry name" value="Cystine-knot cytokines"/>
    <property type="match status" value="1"/>
</dbReference>
<comment type="subcellular location">
    <subcellularLocation>
        <location evidence="1">Secreted</location>
    </subcellularLocation>
</comment>
<comment type="caution">
    <text evidence="6">Lacks conserved residue(s) required for the propagation of feature annotation.</text>
</comment>
<feature type="compositionally biased region" description="Polar residues" evidence="7">
    <location>
        <begin position="1"/>
        <end position="12"/>
    </location>
</feature>
<evidence type="ECO:0000256" key="6">
    <source>
        <dbReference type="PROSITE-ProRule" id="PRU00039"/>
    </source>
</evidence>
<evidence type="ECO:0000256" key="1">
    <source>
        <dbReference type="ARBA" id="ARBA00004613"/>
    </source>
</evidence>
<dbReference type="InterPro" id="IPR001846">
    <property type="entry name" value="VWF_type-D"/>
</dbReference>
<dbReference type="InterPro" id="IPR006208">
    <property type="entry name" value="Glyco_hormone_CN"/>
</dbReference>
<organism evidence="11 12">
    <name type="scientific">Serilophus lunatus</name>
    <name type="common">silver-breasted broadbill</name>
    <dbReference type="NCBI Taxonomy" id="239386"/>
    <lineage>
        <taxon>Eukaryota</taxon>
        <taxon>Metazoa</taxon>
        <taxon>Chordata</taxon>
        <taxon>Craniata</taxon>
        <taxon>Vertebrata</taxon>
        <taxon>Euteleostomi</taxon>
        <taxon>Archelosauria</taxon>
        <taxon>Archosauria</taxon>
        <taxon>Dinosauria</taxon>
        <taxon>Saurischia</taxon>
        <taxon>Theropoda</taxon>
        <taxon>Coelurosauria</taxon>
        <taxon>Aves</taxon>
        <taxon>Neognathae</taxon>
        <taxon>Neoaves</taxon>
        <taxon>Telluraves</taxon>
        <taxon>Australaves</taxon>
        <taxon>Passeriformes</taxon>
        <taxon>Eurylaimidae</taxon>
        <taxon>Serilophus</taxon>
    </lineage>
</organism>
<dbReference type="InterPro" id="IPR014853">
    <property type="entry name" value="VWF/SSPO/ZAN-like_Cys-rich_dom"/>
</dbReference>
<keyword evidence="5" id="KW-0325">Glycoprotein</keyword>
<keyword evidence="4 6" id="KW-1015">Disulfide bond</keyword>
<evidence type="ECO:0000256" key="3">
    <source>
        <dbReference type="ARBA" id="ARBA00022737"/>
    </source>
</evidence>
<dbReference type="Pfam" id="PF00094">
    <property type="entry name" value="VWD"/>
    <property type="match status" value="1"/>
</dbReference>
<dbReference type="InterPro" id="IPR006207">
    <property type="entry name" value="Cys_knot_C"/>
</dbReference>
<dbReference type="PROSITE" id="PS51233">
    <property type="entry name" value="VWFD"/>
    <property type="match status" value="1"/>
</dbReference>
<feature type="domain" description="VWFD" evidence="10">
    <location>
        <begin position="247"/>
        <end position="430"/>
    </location>
</feature>
<feature type="domain" description="VWFC" evidence="9">
    <location>
        <begin position="684"/>
        <end position="751"/>
    </location>
</feature>
<feature type="region of interest" description="Disordered" evidence="7">
    <location>
        <begin position="1"/>
        <end position="183"/>
    </location>
</feature>
<dbReference type="EMBL" id="VXBA01000133">
    <property type="protein sequence ID" value="NXM65404.1"/>
    <property type="molecule type" value="Genomic_DNA"/>
</dbReference>
<keyword evidence="12" id="KW-1185">Reference proteome</keyword>
<reference evidence="11 12" key="1">
    <citation type="submission" date="2019-09" db="EMBL/GenBank/DDBJ databases">
        <title>Bird 10,000 Genomes (B10K) Project - Family phase.</title>
        <authorList>
            <person name="Zhang G."/>
        </authorList>
    </citation>
    <scope>NUCLEOTIDE SEQUENCE [LARGE SCALE GENOMIC DNA]</scope>
    <source>
        <strain evidence="11">B10K-DU-002-03</strain>
        <tissue evidence="11">Muscle</tissue>
    </source>
</reference>
<dbReference type="SUPFAM" id="SSF57603">
    <property type="entry name" value="FnI-like domain"/>
    <property type="match status" value="1"/>
</dbReference>
<dbReference type="SMART" id="SM00041">
    <property type="entry name" value="CT"/>
    <property type="match status" value="1"/>
</dbReference>
<dbReference type="PROSITE" id="PS01208">
    <property type="entry name" value="VWFC_1"/>
    <property type="match status" value="2"/>
</dbReference>
<dbReference type="InterPro" id="IPR029034">
    <property type="entry name" value="Cystine-knot_cytokine"/>
</dbReference>
<dbReference type="PROSITE" id="PS01225">
    <property type="entry name" value="CTCK_2"/>
    <property type="match status" value="1"/>
</dbReference>
<dbReference type="Pfam" id="PF08742">
    <property type="entry name" value="C8"/>
    <property type="match status" value="1"/>
</dbReference>
<dbReference type="Gene3D" id="2.10.25.10">
    <property type="entry name" value="Laminin"/>
    <property type="match status" value="1"/>
</dbReference>
<sequence>TSSRSTSTTPVMETSSTITITTSPPTGSQTTTISPTTSGPGSTPVTPPSVPTTTPTVTTSEVTETGSTIKTTPSGPTGGTETGSSMTTSATLSTPATPSTVTTTTTSGPSSPVSTPSSTVSLPSVSTSPVPVTTSGTTPTETFTTTSGTTSSSSTIIITTTTSTTFETLSPGSTSTSGPNATTAVTTTGSESWWLCNCTKAICIEDNIVQVIPIICNPPPKPTCANGLSPVPVIDEDGCCWHWECDCYCTGWGDPHYMTFDGLYYSYQGNCTYVLVEEINKKVDNFGVYIDNYHCDARDVVSCPRKLIVRHETQEVTMTTVKPNTLQVEVTVNNQLVSLPYKKFGVSIYESGINCVVEIPELKMNVSYNGLSFSIRMPHSLFGNNTQGQCGTCNNNTADDCMLPNGNIAENCETMADHWQVVDPSKPQCSPGLSPTSLPSTTPTQPCKESSICELLLGSVFKPCHEFVRPEKFYAACVFDSCVLPNLDLECSSLQTYAATCADQGACIDWRNHTNGVCSHKCPSGKEYRACGPLKELTCKSSHQNETSTKRVEGCFCPNGTMLYEPGVDVCVETCGCVGVDMIPREFGERFTIDCQDCICLEGEHGIVCHPHECPEQDKITCDGEGFYEVTEVNPEDSCCPLATCKCNTSSCTAKAPKCALGFEVHSHIPSGQCCPVYQCVPKGVCVHQNAEFLPNSSVFVDKCQDCFCTNEVNIDTQLNIISCEPVPCNTHCEPGYELKPVKGECCGRCVQTKCIIHAADNAELILSPGEFKNDPNNNCTIYSCVDVHNQLISSTSEITCPAFNEDSCKPGTITFLPNGCCKTCAPVDSRTPCSVRQRKDFIVYNGCRSVDRVVMTECEGTCGTFSLYSAEANSMDHSCSCCRETRTTEKHVELKCPNGHSISHKYMYVENCSCQDTECSNSQSSELQNREENDKANTLNRIKRAISLTSK</sequence>
<name>A0A7L1CHH6_9PASS</name>
<evidence type="ECO:0000256" key="2">
    <source>
        <dbReference type="ARBA" id="ARBA00022525"/>
    </source>
</evidence>
<feature type="disulfide bond" evidence="6">
    <location>
        <begin position="848"/>
        <end position="897"/>
    </location>
</feature>
<proteinExistence type="predicted"/>
<dbReference type="SMART" id="SM00832">
    <property type="entry name" value="C8"/>
    <property type="match status" value="1"/>
</dbReference>
<feature type="compositionally biased region" description="Low complexity" evidence="7">
    <location>
        <begin position="13"/>
        <end position="44"/>
    </location>
</feature>
<keyword evidence="2" id="KW-0964">Secreted</keyword>
<evidence type="ECO:0000256" key="5">
    <source>
        <dbReference type="ARBA" id="ARBA00023180"/>
    </source>
</evidence>
<feature type="compositionally biased region" description="Low complexity" evidence="7">
    <location>
        <begin position="51"/>
        <end position="75"/>
    </location>
</feature>
<evidence type="ECO:0000256" key="7">
    <source>
        <dbReference type="SAM" id="MobiDB-lite"/>
    </source>
</evidence>
<dbReference type="PANTHER" id="PTHR11339:SF406">
    <property type="entry name" value="MUCIN-5AC-LIKE"/>
    <property type="match status" value="1"/>
</dbReference>
<dbReference type="Proteomes" id="UP000553648">
    <property type="component" value="Unassembled WGS sequence"/>
</dbReference>
<protein>
    <submittedName>
        <fullName evidence="11">MUC2L protein</fullName>
    </submittedName>
</protein>
<accession>A0A7L1CHH6</accession>
<dbReference type="PROSITE" id="PS01185">
    <property type="entry name" value="CTCK_1"/>
    <property type="match status" value="1"/>
</dbReference>
<feature type="disulfide bond" evidence="6">
    <location>
        <begin position="859"/>
        <end position="913"/>
    </location>
</feature>
<evidence type="ECO:0000259" key="8">
    <source>
        <dbReference type="PROSITE" id="PS01225"/>
    </source>
</evidence>
<evidence type="ECO:0000313" key="11">
    <source>
        <dbReference type="EMBL" id="NXM65404.1"/>
    </source>
</evidence>
<dbReference type="GO" id="GO:0005615">
    <property type="term" value="C:extracellular space"/>
    <property type="evidence" value="ECO:0007669"/>
    <property type="project" value="TreeGrafter"/>
</dbReference>
<comment type="caution">
    <text evidence="11">The sequence shown here is derived from an EMBL/GenBank/DDBJ whole genome shotgun (WGS) entry which is preliminary data.</text>
</comment>
<feature type="disulfide bond" evidence="6">
    <location>
        <begin position="863"/>
        <end position="915"/>
    </location>
</feature>
<evidence type="ECO:0000313" key="12">
    <source>
        <dbReference type="Proteomes" id="UP000553648"/>
    </source>
</evidence>
<dbReference type="InterPro" id="IPR036084">
    <property type="entry name" value="Ser_inhib-like_sf"/>
</dbReference>
<dbReference type="AlphaFoldDB" id="A0A7L1CHH6"/>
<dbReference type="PROSITE" id="PS50184">
    <property type="entry name" value="VWFC_2"/>
    <property type="match status" value="2"/>
</dbReference>
<dbReference type="CDD" id="cd19941">
    <property type="entry name" value="TIL"/>
    <property type="match status" value="1"/>
</dbReference>
<dbReference type="GO" id="GO:0031012">
    <property type="term" value="C:extracellular matrix"/>
    <property type="evidence" value="ECO:0007669"/>
    <property type="project" value="TreeGrafter"/>
</dbReference>
<feature type="domain" description="VWFC" evidence="9">
    <location>
        <begin position="577"/>
        <end position="646"/>
    </location>
</feature>
<dbReference type="SMART" id="SM00214">
    <property type="entry name" value="VWC"/>
    <property type="match status" value="2"/>
</dbReference>
<feature type="non-terminal residue" evidence="11">
    <location>
        <position position="952"/>
    </location>
</feature>
<dbReference type="InterPro" id="IPR050780">
    <property type="entry name" value="Mucin_vWF_Thrombospondin_sf"/>
</dbReference>
<feature type="non-terminal residue" evidence="11">
    <location>
        <position position="1"/>
    </location>
</feature>